<evidence type="ECO:0000313" key="2">
    <source>
        <dbReference type="EMBL" id="MBO8438565.1"/>
    </source>
</evidence>
<protein>
    <submittedName>
        <fullName evidence="2">DUF4251 domain-containing protein</fullName>
    </submittedName>
</protein>
<name>A0A9D9E611_9BACT</name>
<dbReference type="InterPro" id="IPR025347">
    <property type="entry name" value="DUF4251"/>
</dbReference>
<dbReference type="Pfam" id="PF14059">
    <property type="entry name" value="DUF4251"/>
    <property type="match status" value="1"/>
</dbReference>
<accession>A0A9D9E611</accession>
<reference evidence="2" key="2">
    <citation type="journal article" date="2021" name="PeerJ">
        <title>Extensive microbial diversity within the chicken gut microbiome revealed by metagenomics and culture.</title>
        <authorList>
            <person name="Gilroy R."/>
            <person name="Ravi A."/>
            <person name="Getino M."/>
            <person name="Pursley I."/>
            <person name="Horton D.L."/>
            <person name="Alikhan N.F."/>
            <person name="Baker D."/>
            <person name="Gharbi K."/>
            <person name="Hall N."/>
            <person name="Watson M."/>
            <person name="Adriaenssens E.M."/>
            <person name="Foster-Nyarko E."/>
            <person name="Jarju S."/>
            <person name="Secka A."/>
            <person name="Antonio M."/>
            <person name="Oren A."/>
            <person name="Chaudhuri R.R."/>
            <person name="La Ragione R."/>
            <person name="Hildebrand F."/>
            <person name="Pallen M.J."/>
        </authorList>
    </citation>
    <scope>NUCLEOTIDE SEQUENCE</scope>
    <source>
        <strain evidence="2">G3-4614</strain>
    </source>
</reference>
<keyword evidence="1" id="KW-0732">Signal</keyword>
<dbReference type="Proteomes" id="UP000823636">
    <property type="component" value="Unassembled WGS sequence"/>
</dbReference>
<comment type="caution">
    <text evidence="2">The sequence shown here is derived from an EMBL/GenBank/DDBJ whole genome shotgun (WGS) entry which is preliminary data.</text>
</comment>
<organism evidence="2 3">
    <name type="scientific">Candidatus Caccoplasma merdipullorum</name>
    <dbReference type="NCBI Taxonomy" id="2840718"/>
    <lineage>
        <taxon>Bacteria</taxon>
        <taxon>Pseudomonadati</taxon>
        <taxon>Bacteroidota</taxon>
        <taxon>Bacteroidia</taxon>
        <taxon>Bacteroidales</taxon>
        <taxon>Bacteroidaceae</taxon>
        <taxon>Bacteroidaceae incertae sedis</taxon>
        <taxon>Candidatus Caccoplasma</taxon>
    </lineage>
</organism>
<reference evidence="2" key="1">
    <citation type="submission" date="2020-10" db="EMBL/GenBank/DDBJ databases">
        <authorList>
            <person name="Gilroy R."/>
        </authorList>
    </citation>
    <scope>NUCLEOTIDE SEQUENCE</scope>
    <source>
        <strain evidence="2">G3-4614</strain>
    </source>
</reference>
<feature type="chain" id="PRO_5038693018" evidence="1">
    <location>
        <begin position="22"/>
        <end position="191"/>
    </location>
</feature>
<dbReference type="AlphaFoldDB" id="A0A9D9E611"/>
<evidence type="ECO:0000256" key="1">
    <source>
        <dbReference type="SAM" id="SignalP"/>
    </source>
</evidence>
<sequence length="191" mass="20911">MKKGFVFILFVMLFSVTVISAKDKGGTADSSDKKSERALRKSEQAAKDSVSHILAVEAIERSEYIFKITSINTQRGRIEYVNANVNFLLVEDNMFTFQTSTGFGGGPNNMGGITTKGLVKDVDKSVDKHGNITYTFSLVSSLFNANVTLFVQGGSNSGDLYMNFQRGPESATMFGAVYPKESARLYEGGYM</sequence>
<dbReference type="Gene3D" id="2.40.128.410">
    <property type="match status" value="1"/>
</dbReference>
<proteinExistence type="predicted"/>
<evidence type="ECO:0000313" key="3">
    <source>
        <dbReference type="Proteomes" id="UP000823636"/>
    </source>
</evidence>
<dbReference type="EMBL" id="JADIMW010000070">
    <property type="protein sequence ID" value="MBO8438565.1"/>
    <property type="molecule type" value="Genomic_DNA"/>
</dbReference>
<gene>
    <name evidence="2" type="ORF">IAC54_06680</name>
</gene>
<feature type="signal peptide" evidence="1">
    <location>
        <begin position="1"/>
        <end position="21"/>
    </location>
</feature>